<feature type="region of interest" description="Disordered" evidence="1">
    <location>
        <begin position="81"/>
        <end position="108"/>
    </location>
</feature>
<comment type="caution">
    <text evidence="2">The sequence shown here is derived from an EMBL/GenBank/DDBJ whole genome shotgun (WGS) entry which is preliminary data.</text>
</comment>
<proteinExistence type="predicted"/>
<dbReference type="EMBL" id="JBFOLJ010000015">
    <property type="protein sequence ID" value="KAL2473477.1"/>
    <property type="molecule type" value="Genomic_DNA"/>
</dbReference>
<evidence type="ECO:0000256" key="1">
    <source>
        <dbReference type="SAM" id="MobiDB-lite"/>
    </source>
</evidence>
<protein>
    <submittedName>
        <fullName evidence="2">Uncharacterized protein</fullName>
    </submittedName>
</protein>
<keyword evidence="3" id="KW-1185">Reference proteome</keyword>
<gene>
    <name evidence="2" type="ORF">Fot_49213</name>
</gene>
<sequence>MEADTGAGLETVGGDITGVATGDEVKLVDGEPEDSDTGAENGTLDVNIVGVVATTGSAAGDWNQTPVTTTVKINANNSHQFSEPIENTSKHDSELSPPKIEGGVTIVT</sequence>
<evidence type="ECO:0000313" key="3">
    <source>
        <dbReference type="Proteomes" id="UP001604277"/>
    </source>
</evidence>
<accession>A0ABD1QB90</accession>
<reference evidence="3" key="1">
    <citation type="submission" date="2024-07" db="EMBL/GenBank/DDBJ databases">
        <title>Two chromosome-level genome assemblies of Korean endemic species Abeliophyllum distichum and Forsythia ovata (Oleaceae).</title>
        <authorList>
            <person name="Jang H."/>
        </authorList>
    </citation>
    <scope>NUCLEOTIDE SEQUENCE [LARGE SCALE GENOMIC DNA]</scope>
</reference>
<evidence type="ECO:0000313" key="2">
    <source>
        <dbReference type="EMBL" id="KAL2473477.1"/>
    </source>
</evidence>
<dbReference type="Proteomes" id="UP001604277">
    <property type="component" value="Unassembled WGS sequence"/>
</dbReference>
<organism evidence="2 3">
    <name type="scientific">Forsythia ovata</name>
    <dbReference type="NCBI Taxonomy" id="205694"/>
    <lineage>
        <taxon>Eukaryota</taxon>
        <taxon>Viridiplantae</taxon>
        <taxon>Streptophyta</taxon>
        <taxon>Embryophyta</taxon>
        <taxon>Tracheophyta</taxon>
        <taxon>Spermatophyta</taxon>
        <taxon>Magnoliopsida</taxon>
        <taxon>eudicotyledons</taxon>
        <taxon>Gunneridae</taxon>
        <taxon>Pentapetalae</taxon>
        <taxon>asterids</taxon>
        <taxon>lamiids</taxon>
        <taxon>Lamiales</taxon>
        <taxon>Oleaceae</taxon>
        <taxon>Forsythieae</taxon>
        <taxon>Forsythia</taxon>
    </lineage>
</organism>
<dbReference type="AlphaFoldDB" id="A0ABD1QB90"/>
<name>A0ABD1QB90_9LAMI</name>